<keyword evidence="3" id="KW-0539">Nucleus</keyword>
<accession>A0A1A7X4J9</accession>
<evidence type="ECO:0000259" key="9">
    <source>
        <dbReference type="Pfam" id="PF00808"/>
    </source>
</evidence>
<dbReference type="SUPFAM" id="SSF47113">
    <property type="entry name" value="Histone-fold"/>
    <property type="match status" value="1"/>
</dbReference>
<name>A0A1A7X4J9_9TELE</name>
<dbReference type="CDD" id="cd22929">
    <property type="entry name" value="HFD_POLE4-like"/>
    <property type="match status" value="1"/>
</dbReference>
<feature type="region of interest" description="Disordered" evidence="8">
    <location>
        <begin position="1"/>
        <end position="43"/>
    </location>
</feature>
<evidence type="ECO:0000256" key="8">
    <source>
        <dbReference type="SAM" id="MobiDB-lite"/>
    </source>
</evidence>
<dbReference type="PANTHER" id="PTHR10252:SF79">
    <property type="entry name" value="DNA POLYMERASE EPSILON SUBUNIT 4"/>
    <property type="match status" value="1"/>
</dbReference>
<comment type="function">
    <text evidence="4">Accessory component of the DNA polymerase epsilon complex. Participates in DNA repair and in chromosomal DNA replication.</text>
</comment>
<dbReference type="AlphaFoldDB" id="A0A1A7X4J9"/>
<dbReference type="InterPro" id="IPR009072">
    <property type="entry name" value="Histone-fold"/>
</dbReference>
<feature type="compositionally biased region" description="Basic and acidic residues" evidence="8">
    <location>
        <begin position="15"/>
        <end position="34"/>
    </location>
</feature>
<comment type="subcellular location">
    <subcellularLocation>
        <location evidence="1">Nucleus</location>
    </subcellularLocation>
</comment>
<feature type="domain" description="Transcription factor CBF/NF-Y/archaeal histone" evidence="9">
    <location>
        <begin position="50"/>
        <end position="113"/>
    </location>
</feature>
<protein>
    <recommendedName>
        <fullName evidence="6">DNA polymerase epsilon subunit 4</fullName>
    </recommendedName>
    <alternativeName>
        <fullName evidence="7">DNA polymerase II subunit 4</fullName>
    </alternativeName>
</protein>
<dbReference type="EMBL" id="HADW01011478">
    <property type="protein sequence ID" value="SBP12878.1"/>
    <property type="molecule type" value="Transcribed_RNA"/>
</dbReference>
<organism evidence="10">
    <name type="scientific">Iconisemion striatum</name>
    <dbReference type="NCBI Taxonomy" id="60296"/>
    <lineage>
        <taxon>Eukaryota</taxon>
        <taxon>Metazoa</taxon>
        <taxon>Chordata</taxon>
        <taxon>Craniata</taxon>
        <taxon>Vertebrata</taxon>
        <taxon>Euteleostomi</taxon>
        <taxon>Actinopterygii</taxon>
        <taxon>Neopterygii</taxon>
        <taxon>Teleostei</taxon>
        <taxon>Neoteleostei</taxon>
        <taxon>Acanthomorphata</taxon>
        <taxon>Ovalentaria</taxon>
        <taxon>Atherinomorphae</taxon>
        <taxon>Cyprinodontiformes</taxon>
        <taxon>Nothobranchiidae</taxon>
        <taxon>Iconisemion</taxon>
    </lineage>
</organism>
<evidence type="ECO:0000256" key="7">
    <source>
        <dbReference type="ARBA" id="ARBA00081494"/>
    </source>
</evidence>
<comment type="subunit">
    <text evidence="5">Component of the DNA polymerase epsilon complex consisting of four subunits: the catalytic subunit POLE and the accessory subunits POLE2, POLE3 and POLE4. Interaction with POLE3 is a prerequisite for further binding with POLE and POLE2.</text>
</comment>
<keyword evidence="2" id="KW-0238">DNA-binding</keyword>
<dbReference type="InterPro" id="IPR003958">
    <property type="entry name" value="CBFA_NFYB_domain"/>
</dbReference>
<sequence length="127" mass="13886">MSAVVATPVPSAEIEAERCGSEEENRGVEAEDRGQQQTGPAVVPHNRLSKLPLARIKALMKTDPDVSLASQESVFIIAKATELFVEMIAKDAMVYAQQGKRKTLQRKDLDNAIEAIDEFAFLEGTLD</sequence>
<evidence type="ECO:0000256" key="1">
    <source>
        <dbReference type="ARBA" id="ARBA00004123"/>
    </source>
</evidence>
<dbReference type="GO" id="GO:0008622">
    <property type="term" value="C:epsilon DNA polymerase complex"/>
    <property type="evidence" value="ECO:0007669"/>
    <property type="project" value="TreeGrafter"/>
</dbReference>
<reference evidence="10" key="1">
    <citation type="submission" date="2016-05" db="EMBL/GenBank/DDBJ databases">
        <authorList>
            <person name="Lavstsen T."/>
            <person name="Jespersen J.S."/>
        </authorList>
    </citation>
    <scope>NUCLEOTIDE SEQUENCE</scope>
    <source>
        <tissue evidence="10">Brain</tissue>
    </source>
</reference>
<evidence type="ECO:0000313" key="10">
    <source>
        <dbReference type="EMBL" id="SBP12878.1"/>
    </source>
</evidence>
<evidence type="ECO:0000256" key="4">
    <source>
        <dbReference type="ARBA" id="ARBA00054225"/>
    </source>
</evidence>
<dbReference type="GO" id="GO:0003677">
    <property type="term" value="F:DNA binding"/>
    <property type="evidence" value="ECO:0007669"/>
    <property type="project" value="UniProtKB-KW"/>
</dbReference>
<dbReference type="EMBL" id="HADX01005259">
    <property type="protein sequence ID" value="SBP27491.1"/>
    <property type="molecule type" value="Transcribed_RNA"/>
</dbReference>
<proteinExistence type="predicted"/>
<dbReference type="GO" id="GO:0046982">
    <property type="term" value="F:protein heterodimerization activity"/>
    <property type="evidence" value="ECO:0007669"/>
    <property type="project" value="InterPro"/>
</dbReference>
<gene>
    <name evidence="10" type="primary">POLE4</name>
</gene>
<dbReference type="InterPro" id="IPR050568">
    <property type="entry name" value="Transcr_DNA_Rep_Reg"/>
</dbReference>
<reference evidence="10" key="2">
    <citation type="submission" date="2016-06" db="EMBL/GenBank/DDBJ databases">
        <title>The genome of a short-lived fish provides insights into sex chromosome evolution and the genetic control of aging.</title>
        <authorList>
            <person name="Reichwald K."/>
            <person name="Felder M."/>
            <person name="Petzold A."/>
            <person name="Koch P."/>
            <person name="Groth M."/>
            <person name="Platzer M."/>
        </authorList>
    </citation>
    <scope>NUCLEOTIDE SEQUENCE</scope>
    <source>
        <tissue evidence="10">Brain</tissue>
    </source>
</reference>
<evidence type="ECO:0000256" key="5">
    <source>
        <dbReference type="ARBA" id="ARBA00064303"/>
    </source>
</evidence>
<dbReference type="PANTHER" id="PTHR10252">
    <property type="entry name" value="HISTONE-LIKE TRANSCRIPTION FACTOR CCAAT-RELATED"/>
    <property type="match status" value="1"/>
</dbReference>
<evidence type="ECO:0000256" key="6">
    <source>
        <dbReference type="ARBA" id="ARBA00068389"/>
    </source>
</evidence>
<dbReference type="FunFam" id="1.10.20.10:FF:000051">
    <property type="entry name" value="DNA polymerase epsilon 4, accessory subunit"/>
    <property type="match status" value="1"/>
</dbReference>
<dbReference type="GO" id="GO:0006261">
    <property type="term" value="P:DNA-templated DNA replication"/>
    <property type="evidence" value="ECO:0007669"/>
    <property type="project" value="TreeGrafter"/>
</dbReference>
<evidence type="ECO:0000256" key="3">
    <source>
        <dbReference type="ARBA" id="ARBA00023242"/>
    </source>
</evidence>
<dbReference type="Gene3D" id="1.10.20.10">
    <property type="entry name" value="Histone, subunit A"/>
    <property type="match status" value="1"/>
</dbReference>
<evidence type="ECO:0000256" key="2">
    <source>
        <dbReference type="ARBA" id="ARBA00023125"/>
    </source>
</evidence>
<dbReference type="Pfam" id="PF00808">
    <property type="entry name" value="CBFD_NFYB_HMF"/>
    <property type="match status" value="1"/>
</dbReference>